<dbReference type="EMBL" id="JAUEIE010000002">
    <property type="protein sequence ID" value="MDN0022073.1"/>
    <property type="molecule type" value="Genomic_DNA"/>
</dbReference>
<evidence type="ECO:0000313" key="10">
    <source>
        <dbReference type="Proteomes" id="UP001168478"/>
    </source>
</evidence>
<name>A0AAW7JFA2_9BACT</name>
<evidence type="ECO:0000256" key="3">
    <source>
        <dbReference type="ARBA" id="ARBA00022692"/>
    </source>
</evidence>
<evidence type="ECO:0000256" key="4">
    <source>
        <dbReference type="ARBA" id="ARBA00022989"/>
    </source>
</evidence>
<evidence type="ECO:0000256" key="1">
    <source>
        <dbReference type="ARBA" id="ARBA00004651"/>
    </source>
</evidence>
<feature type="transmembrane region" description="Helical" evidence="6">
    <location>
        <begin position="92"/>
        <end position="118"/>
    </location>
</feature>
<organism evidence="8 10">
    <name type="scientific">Leyella lascolaii</name>
    <dbReference type="NCBI Taxonomy" id="1776379"/>
    <lineage>
        <taxon>Bacteria</taxon>
        <taxon>Pseudomonadati</taxon>
        <taxon>Bacteroidota</taxon>
        <taxon>Bacteroidia</taxon>
        <taxon>Bacteroidales</taxon>
        <taxon>Prevotellaceae</taxon>
        <taxon>Leyella</taxon>
    </lineage>
</organism>
<dbReference type="AlphaFoldDB" id="A0AAW7JFA2"/>
<gene>
    <name evidence="7" type="ORF">QVN81_03415</name>
    <name evidence="8" type="ORF">QVN84_03185</name>
</gene>
<evidence type="ECO:0000313" key="8">
    <source>
        <dbReference type="EMBL" id="MDN0024534.1"/>
    </source>
</evidence>
<feature type="transmembrane region" description="Helical" evidence="6">
    <location>
        <begin position="385"/>
        <end position="404"/>
    </location>
</feature>
<keyword evidence="4 6" id="KW-1133">Transmembrane helix</keyword>
<dbReference type="RefSeq" id="WP_021993948.1">
    <property type="nucleotide sequence ID" value="NZ_JAUEIE010000002.1"/>
</dbReference>
<dbReference type="Pfam" id="PF01943">
    <property type="entry name" value="Polysacc_synt"/>
    <property type="match status" value="1"/>
</dbReference>
<keyword evidence="5 6" id="KW-0472">Membrane</keyword>
<feature type="transmembrane region" description="Helical" evidence="6">
    <location>
        <begin position="20"/>
        <end position="38"/>
    </location>
</feature>
<feature type="transmembrane region" description="Helical" evidence="6">
    <location>
        <begin position="50"/>
        <end position="71"/>
    </location>
</feature>
<dbReference type="EMBL" id="JAUEIF010000002">
    <property type="protein sequence ID" value="MDN0024534.1"/>
    <property type="molecule type" value="Genomic_DNA"/>
</dbReference>
<dbReference type="Proteomes" id="UP001167831">
    <property type="component" value="Unassembled WGS sequence"/>
</dbReference>
<evidence type="ECO:0000256" key="2">
    <source>
        <dbReference type="ARBA" id="ARBA00022475"/>
    </source>
</evidence>
<dbReference type="InterPro" id="IPR050833">
    <property type="entry name" value="Poly_Biosynth_Transport"/>
</dbReference>
<dbReference type="PANTHER" id="PTHR30250">
    <property type="entry name" value="PST FAMILY PREDICTED COLANIC ACID TRANSPORTER"/>
    <property type="match status" value="1"/>
</dbReference>
<evidence type="ECO:0000313" key="7">
    <source>
        <dbReference type="EMBL" id="MDN0022073.1"/>
    </source>
</evidence>
<evidence type="ECO:0000256" key="6">
    <source>
        <dbReference type="SAM" id="Phobius"/>
    </source>
</evidence>
<comment type="subcellular location">
    <subcellularLocation>
        <location evidence="1">Cell membrane</location>
        <topology evidence="1">Multi-pass membrane protein</topology>
    </subcellularLocation>
</comment>
<dbReference type="Proteomes" id="UP001168478">
    <property type="component" value="Unassembled WGS sequence"/>
</dbReference>
<dbReference type="InterPro" id="IPR002797">
    <property type="entry name" value="Polysacc_synth"/>
</dbReference>
<feature type="transmembrane region" description="Helical" evidence="6">
    <location>
        <begin position="167"/>
        <end position="189"/>
    </location>
</feature>
<keyword evidence="2" id="KW-1003">Cell membrane</keyword>
<evidence type="ECO:0000256" key="5">
    <source>
        <dbReference type="ARBA" id="ARBA00023136"/>
    </source>
</evidence>
<sequence>MNIRNIFKGDRRTALVKKNIAGSLVIKGWSCIIQFLIVPLSLQCLSGYEYGLWLTINSIFVGIDAIDVGLGNGLRNRLAEAMAKNDKQTARMLVSSTFGMLIITIIPIVIILSFIISMTDCYKVMNVDPQLVPHLNTILIASLSIMGATFIFKCIGNIYLGMQLPAINNLLVVSGQTVSLLLLFVISLFGKSTLLNVVIAFTLSPLIVYIISYPITFCKKYTFLAPSIRFFNTATCKDLLTLGLSFFIIQLSGLLLFMSSNFIISKVLTPAEVSPYQISYRYFNILYLFFTIIVSPLWSATTDAYTKGDWTWINKIVKNINRLLLACILLTVIMYFVSPIFYKIWIGDKISISTQLSALMAVYSYVMVVSNCYSYLLFGIGKIRVMTIMAVCETVLFVPIEFITCRYYGTTGLVVTLISATLICASINIIQFKRISQGKAKGLWNK</sequence>
<evidence type="ECO:0000313" key="9">
    <source>
        <dbReference type="Proteomes" id="UP001167831"/>
    </source>
</evidence>
<accession>A0AAW7JFA2</accession>
<keyword evidence="9" id="KW-1185">Reference proteome</keyword>
<dbReference type="GO" id="GO:0005886">
    <property type="term" value="C:plasma membrane"/>
    <property type="evidence" value="ECO:0007669"/>
    <property type="project" value="UniProtKB-SubCell"/>
</dbReference>
<feature type="transmembrane region" description="Helical" evidence="6">
    <location>
        <begin position="358"/>
        <end position="378"/>
    </location>
</feature>
<feature type="transmembrane region" description="Helical" evidence="6">
    <location>
        <begin position="138"/>
        <end position="160"/>
    </location>
</feature>
<keyword evidence="3 6" id="KW-0812">Transmembrane</keyword>
<protein>
    <submittedName>
        <fullName evidence="8">MATE family efflux transporter</fullName>
    </submittedName>
</protein>
<feature type="transmembrane region" description="Helical" evidence="6">
    <location>
        <begin position="284"/>
        <end position="302"/>
    </location>
</feature>
<proteinExistence type="predicted"/>
<feature type="transmembrane region" description="Helical" evidence="6">
    <location>
        <begin position="410"/>
        <end position="430"/>
    </location>
</feature>
<reference evidence="8" key="1">
    <citation type="submission" date="2023-06" db="EMBL/GenBank/DDBJ databases">
        <authorList>
            <person name="Zeman M."/>
            <person name="Kubasova T."/>
            <person name="Jahodarova E."/>
            <person name="Nykrynova M."/>
            <person name="Rychlik I."/>
        </authorList>
    </citation>
    <scope>NUCLEOTIDE SEQUENCE</scope>
    <source>
        <strain evidence="8">ET15</strain>
        <strain evidence="7">ET37</strain>
    </source>
</reference>
<comment type="caution">
    <text evidence="8">The sequence shown here is derived from an EMBL/GenBank/DDBJ whole genome shotgun (WGS) entry which is preliminary data.</text>
</comment>
<dbReference type="PANTHER" id="PTHR30250:SF11">
    <property type="entry name" value="O-ANTIGEN TRANSPORTER-RELATED"/>
    <property type="match status" value="1"/>
</dbReference>
<feature type="transmembrane region" description="Helical" evidence="6">
    <location>
        <begin position="195"/>
        <end position="218"/>
    </location>
</feature>
<feature type="transmembrane region" description="Helical" evidence="6">
    <location>
        <begin position="239"/>
        <end position="264"/>
    </location>
</feature>
<feature type="transmembrane region" description="Helical" evidence="6">
    <location>
        <begin position="323"/>
        <end position="346"/>
    </location>
</feature>
<reference evidence="8" key="2">
    <citation type="submission" date="2023-08" db="EMBL/GenBank/DDBJ databases">
        <title>Identification and characterization of horizontal gene transfer across gut microbiota members of farm animals based on homology search.</title>
        <authorList>
            <person name="Schwarzerova J."/>
            <person name="Nykrynova M."/>
            <person name="Jureckova K."/>
            <person name="Cejkova D."/>
            <person name="Rychlik I."/>
        </authorList>
    </citation>
    <scope>NUCLEOTIDE SEQUENCE</scope>
    <source>
        <strain evidence="8">ET15</strain>
        <strain evidence="7">ET37</strain>
    </source>
</reference>
<dbReference type="CDD" id="cd12082">
    <property type="entry name" value="MATE_like"/>
    <property type="match status" value="1"/>
</dbReference>